<name>A0A934W7T5_9BURK</name>
<sequence length="127" mass="13953">MDKYLEKQQRLAALKGWSNVTILDGQIASVAVSGEISYPPIPRWVFDNAAALHLMVEHKLNPMRVDDTRPFFVVDGIYGASLAIVFFDEHGNDAYAALRYALVCAAIRQLEIARIVLAATQPPALAA</sequence>
<protein>
    <submittedName>
        <fullName evidence="1">Uncharacterized protein</fullName>
    </submittedName>
</protein>
<proteinExistence type="predicted"/>
<dbReference type="AlphaFoldDB" id="A0A934W7T5"/>
<dbReference type="Proteomes" id="UP000622890">
    <property type="component" value="Unassembled WGS sequence"/>
</dbReference>
<gene>
    <name evidence="1" type="ORF">JJB74_15310</name>
</gene>
<dbReference type="RefSeq" id="WP_200592944.1">
    <property type="nucleotide sequence ID" value="NZ_JAEPBG010000006.1"/>
</dbReference>
<keyword evidence="2" id="KW-1185">Reference proteome</keyword>
<evidence type="ECO:0000313" key="2">
    <source>
        <dbReference type="Proteomes" id="UP000622890"/>
    </source>
</evidence>
<dbReference type="EMBL" id="JAEPBG010000006">
    <property type="protein sequence ID" value="MBK4735988.1"/>
    <property type="molecule type" value="Genomic_DNA"/>
</dbReference>
<reference evidence="1" key="1">
    <citation type="submission" date="2021-01" db="EMBL/GenBank/DDBJ databases">
        <title>Genome sequence of strain Noviherbaspirillum sp. DKR-6.</title>
        <authorList>
            <person name="Chaudhary D.K."/>
        </authorList>
    </citation>
    <scope>NUCLEOTIDE SEQUENCE</scope>
    <source>
        <strain evidence="1">DKR-6</strain>
    </source>
</reference>
<evidence type="ECO:0000313" key="1">
    <source>
        <dbReference type="EMBL" id="MBK4735988.1"/>
    </source>
</evidence>
<comment type="caution">
    <text evidence="1">The sequence shown here is derived from an EMBL/GenBank/DDBJ whole genome shotgun (WGS) entry which is preliminary data.</text>
</comment>
<accession>A0A934W7T5</accession>
<organism evidence="1 2">
    <name type="scientific">Noviherbaspirillum pedocola</name>
    <dbReference type="NCBI Taxonomy" id="2801341"/>
    <lineage>
        <taxon>Bacteria</taxon>
        <taxon>Pseudomonadati</taxon>
        <taxon>Pseudomonadota</taxon>
        <taxon>Betaproteobacteria</taxon>
        <taxon>Burkholderiales</taxon>
        <taxon>Oxalobacteraceae</taxon>
        <taxon>Noviherbaspirillum</taxon>
    </lineage>
</organism>